<protein>
    <submittedName>
        <fullName evidence="2">Uncharacterized protein</fullName>
    </submittedName>
</protein>
<keyword evidence="1" id="KW-0472">Membrane</keyword>
<dbReference type="EMBL" id="JAFEUZ010000015">
    <property type="protein sequence ID" value="KAG5482781.1"/>
    <property type="molecule type" value="Genomic_DNA"/>
</dbReference>
<reference evidence="3" key="1">
    <citation type="journal article" date="2021" name="Microbiol. Resour. Announc.">
        <title>LGAAP: Leishmaniinae Genome Assembly and Annotation Pipeline.</title>
        <authorList>
            <person name="Almutairi H."/>
            <person name="Urbaniak M.D."/>
            <person name="Bates M.D."/>
            <person name="Jariyapan N."/>
            <person name="Kwakye-Nuako G."/>
            <person name="Thomaz-Soccol V."/>
            <person name="Al-Salem W.S."/>
            <person name="Dillon R.J."/>
            <person name="Bates P.A."/>
            <person name="Gatherer D."/>
        </authorList>
    </citation>
    <scope>NUCLEOTIDE SEQUENCE [LARGE SCALE GENOMIC DNA]</scope>
</reference>
<feature type="transmembrane region" description="Helical" evidence="1">
    <location>
        <begin position="53"/>
        <end position="75"/>
    </location>
</feature>
<dbReference type="GeneID" id="92516728"/>
<dbReference type="OrthoDB" id="259315at2759"/>
<dbReference type="KEGG" id="lmat:92516728"/>
<comment type="caution">
    <text evidence="2">The sequence shown here is derived from an EMBL/GenBank/DDBJ whole genome shotgun (WGS) entry which is preliminary data.</text>
</comment>
<dbReference type="PANTHER" id="PTHR36587">
    <property type="entry name" value="EXPRESSION SITE-ASSOCIATED GENE 3 (ESAG3)-LIKE PROTEIN"/>
    <property type="match status" value="1"/>
</dbReference>
<dbReference type="Proteomes" id="UP000673552">
    <property type="component" value="Unassembled WGS sequence"/>
</dbReference>
<dbReference type="AlphaFoldDB" id="A0A836KQ77"/>
<dbReference type="CDD" id="cd22997">
    <property type="entry name" value="GT_LH"/>
    <property type="match status" value="1"/>
</dbReference>
<keyword evidence="1" id="KW-1133">Transmembrane helix</keyword>
<sequence length="616" mass="70618">MFNHLKVLCSSRRLLANRRLSIQAAALQGLQRMRLELVRLCGSERDVVLIKRFLCSWLLLLLFLAVTSAAVAFWLRKVPYCHFTIYPVEPARQATLGRIEPLPQHNSSERRDRNVNLERSVNEYLAQHNGTDGVQLLPVRIHFIVVSTHTNWMFCMAAASCALADIRPSFLGVDTPYSHVLRYEKYLDYLERERLRDEDVVVTLDTDVSWTGSDVVPFLRKFARYSPASEAALDLAAVRAWEDYGEDAGSTFMAKLRAEQKQPSRPLLQLPPVIFNSDDDCYFHELAEDLFQCFSADYIMTHLIAAARNGASFFSPKDAARASREKREYFEKIYNSFFARGHGHRLLNTSLEAATYLRIPGDPFFYDGAFSVGRNPAQYLNAGMHISRVWALRELGAGVLRFARKQPRRSPKKWSCDQSIIGIMRYYLRMFEINKGLLFQTGHNDDGELFRDPFGLPVGLLSIDRHTEFMFTSHLRRRKGLGNLTSYYVRNRKNDPIPDADLIETTSGALMTAPLWGREVQPRCLEVPLPDSSVSVWCSPITPKFLLPSFLHFAAGSKHLLYRKYRECFAWYFAARRNGKALSSSMKVLSTLEVELWYQEGVHHIPFFSVCPSPFH</sequence>
<proteinExistence type="predicted"/>
<dbReference type="RefSeq" id="XP_067179887.1">
    <property type="nucleotide sequence ID" value="XM_067324216.1"/>
</dbReference>
<evidence type="ECO:0000313" key="3">
    <source>
        <dbReference type="Proteomes" id="UP000673552"/>
    </source>
</evidence>
<keyword evidence="3" id="KW-1185">Reference proteome</keyword>
<evidence type="ECO:0000256" key="1">
    <source>
        <dbReference type="SAM" id="Phobius"/>
    </source>
</evidence>
<dbReference type="PANTHER" id="PTHR36587:SF2">
    <property type="entry name" value="EXPRESSION SITE-ASSOCIATED GENE 3 (ESAG3)-LIKE PROTEIN"/>
    <property type="match status" value="1"/>
</dbReference>
<organism evidence="2 3">
    <name type="scientific">Leishmania martiniquensis</name>
    <dbReference type="NCBI Taxonomy" id="1580590"/>
    <lineage>
        <taxon>Eukaryota</taxon>
        <taxon>Discoba</taxon>
        <taxon>Euglenozoa</taxon>
        <taxon>Kinetoplastea</taxon>
        <taxon>Metakinetoplastina</taxon>
        <taxon>Trypanosomatida</taxon>
        <taxon>Trypanosomatidae</taxon>
        <taxon>Leishmaniinae</taxon>
        <taxon>Leishmania</taxon>
    </lineage>
</organism>
<reference evidence="3" key="2">
    <citation type="journal article" date="2021" name="Sci. Data">
        <title>Chromosome-scale genome sequencing, assembly and annotation of six genomes from subfamily Leishmaniinae.</title>
        <authorList>
            <person name="Almutairi H."/>
            <person name="Urbaniak M.D."/>
            <person name="Bates M.D."/>
            <person name="Jariyapan N."/>
            <person name="Kwakye-Nuako G."/>
            <person name="Thomaz Soccol V."/>
            <person name="Al-Salem W.S."/>
            <person name="Dillon R.J."/>
            <person name="Bates P.A."/>
            <person name="Gatherer D."/>
        </authorList>
    </citation>
    <scope>NUCLEOTIDE SEQUENCE [LARGE SCALE GENOMIC DNA]</scope>
</reference>
<evidence type="ECO:0000313" key="2">
    <source>
        <dbReference type="EMBL" id="KAG5482781.1"/>
    </source>
</evidence>
<name>A0A836KQ77_9TRYP</name>
<keyword evidence="1" id="KW-0812">Transmembrane</keyword>
<gene>
    <name evidence="2" type="ORF">LSCM1_06811</name>
</gene>
<accession>A0A836KQ77</accession>